<keyword evidence="3" id="KW-1185">Reference proteome</keyword>
<accession>A0ABQ2ZKS6</accession>
<evidence type="ECO:0000313" key="2">
    <source>
        <dbReference type="EMBL" id="GGY17820.1"/>
    </source>
</evidence>
<gene>
    <name evidence="2" type="ORF">GCM10010384_24990</name>
</gene>
<dbReference type="EMBL" id="BMWE01000006">
    <property type="protein sequence ID" value="GGY17820.1"/>
    <property type="molecule type" value="Genomic_DNA"/>
</dbReference>
<evidence type="ECO:0000256" key="1">
    <source>
        <dbReference type="SAM" id="MobiDB-lite"/>
    </source>
</evidence>
<feature type="compositionally biased region" description="Basic and acidic residues" evidence="1">
    <location>
        <begin position="44"/>
        <end position="53"/>
    </location>
</feature>
<feature type="region of interest" description="Disordered" evidence="1">
    <location>
        <begin position="1"/>
        <end position="53"/>
    </location>
</feature>
<organism evidence="2 3">
    <name type="scientific">Streptomyces djakartensis</name>
    <dbReference type="NCBI Taxonomy" id="68193"/>
    <lineage>
        <taxon>Bacteria</taxon>
        <taxon>Bacillati</taxon>
        <taxon>Actinomycetota</taxon>
        <taxon>Actinomycetes</taxon>
        <taxon>Kitasatosporales</taxon>
        <taxon>Streptomycetaceae</taxon>
        <taxon>Streptomyces</taxon>
    </lineage>
</organism>
<sequence length="71" mass="7741">MRVVVACAGRAKGRPRTRTRRGTNRAAAHANRQGENHAAAHANRQGEEPRRSFGQELVGQGLAAWLRATPE</sequence>
<comment type="caution">
    <text evidence="2">The sequence shown here is derived from an EMBL/GenBank/DDBJ whole genome shotgun (WGS) entry which is preliminary data.</text>
</comment>
<evidence type="ECO:0000313" key="3">
    <source>
        <dbReference type="Proteomes" id="UP000653308"/>
    </source>
</evidence>
<protein>
    <submittedName>
        <fullName evidence="2">Uncharacterized protein</fullName>
    </submittedName>
</protein>
<name>A0ABQ2ZKS6_9ACTN</name>
<proteinExistence type="predicted"/>
<reference evidence="3" key="1">
    <citation type="journal article" date="2019" name="Int. J. Syst. Evol. Microbiol.">
        <title>The Global Catalogue of Microorganisms (GCM) 10K type strain sequencing project: providing services to taxonomists for standard genome sequencing and annotation.</title>
        <authorList>
            <consortium name="The Broad Institute Genomics Platform"/>
            <consortium name="The Broad Institute Genome Sequencing Center for Infectious Disease"/>
            <person name="Wu L."/>
            <person name="Ma J."/>
        </authorList>
    </citation>
    <scope>NUCLEOTIDE SEQUENCE [LARGE SCALE GENOMIC DNA]</scope>
    <source>
        <strain evidence="3">JCM 4957</strain>
    </source>
</reference>
<feature type="compositionally biased region" description="Basic residues" evidence="1">
    <location>
        <begin position="11"/>
        <end position="23"/>
    </location>
</feature>
<dbReference type="Proteomes" id="UP000653308">
    <property type="component" value="Unassembled WGS sequence"/>
</dbReference>